<evidence type="ECO:0008006" key="3">
    <source>
        <dbReference type="Google" id="ProtNLM"/>
    </source>
</evidence>
<dbReference type="RefSeq" id="WP_051719673.1">
    <property type="nucleotide sequence ID" value="NZ_JMIH01000002.1"/>
</dbReference>
<organism evidence="1 2">
    <name type="scientific">Anditalea andensis</name>
    <dbReference type="NCBI Taxonomy" id="1048983"/>
    <lineage>
        <taxon>Bacteria</taxon>
        <taxon>Pseudomonadati</taxon>
        <taxon>Bacteroidota</taxon>
        <taxon>Cytophagia</taxon>
        <taxon>Cytophagales</taxon>
        <taxon>Cytophagaceae</taxon>
        <taxon>Anditalea</taxon>
    </lineage>
</organism>
<dbReference type="AlphaFoldDB" id="A0A074L100"/>
<keyword evidence="2" id="KW-1185">Reference proteome</keyword>
<reference evidence="1 2" key="1">
    <citation type="submission" date="2014-04" db="EMBL/GenBank/DDBJ databases">
        <title>Characterization and application of a salt tolerant electro-active bacterium.</title>
        <authorList>
            <person name="Yang L."/>
            <person name="Wei S."/>
            <person name="Tay Q.X.M."/>
        </authorList>
    </citation>
    <scope>NUCLEOTIDE SEQUENCE [LARGE SCALE GENOMIC DNA]</scope>
    <source>
        <strain evidence="1 2">LY1</strain>
    </source>
</reference>
<dbReference type="SUPFAM" id="SSF158446">
    <property type="entry name" value="IVS-encoded protein-like"/>
    <property type="match status" value="1"/>
</dbReference>
<dbReference type="Proteomes" id="UP000027821">
    <property type="component" value="Unassembled WGS sequence"/>
</dbReference>
<dbReference type="InterPro" id="IPR012657">
    <property type="entry name" value="23S_rRNA-intervening_sequence"/>
</dbReference>
<dbReference type="InterPro" id="IPR036583">
    <property type="entry name" value="23S_rRNA_IVS_sf"/>
</dbReference>
<gene>
    <name evidence="1" type="ORF">EL17_10930</name>
</gene>
<evidence type="ECO:0000313" key="2">
    <source>
        <dbReference type="Proteomes" id="UP000027821"/>
    </source>
</evidence>
<dbReference type="PANTHER" id="PTHR38471:SF2">
    <property type="entry name" value="FOUR HELIX BUNDLE PROTEIN"/>
    <property type="match status" value="1"/>
</dbReference>
<dbReference type="Pfam" id="PF05635">
    <property type="entry name" value="23S_rRNA_IVP"/>
    <property type="match status" value="1"/>
</dbReference>
<protein>
    <recommendedName>
        <fullName evidence="3">Four helix bundle protein</fullName>
    </recommendedName>
</protein>
<dbReference type="STRING" id="1048983.EL17_10930"/>
<dbReference type="PANTHER" id="PTHR38471">
    <property type="entry name" value="FOUR HELIX BUNDLE PROTEIN"/>
    <property type="match status" value="1"/>
</dbReference>
<accession>A0A074L100</accession>
<sequence>MENSNWVLYKIEVRDRLRKFALGILALSDKYPKSTRGNVINYQLTKSGTSMYANYRAALRARSKAEFFSKLSIVVEEADETEIWLELLITSGILENENTKDLHLESTELLKILANMRKNLST</sequence>
<dbReference type="NCBIfam" id="TIGR02436">
    <property type="entry name" value="four helix bundle protein"/>
    <property type="match status" value="1"/>
</dbReference>
<name>A0A074L100_9BACT</name>
<comment type="caution">
    <text evidence="1">The sequence shown here is derived from an EMBL/GenBank/DDBJ whole genome shotgun (WGS) entry which is preliminary data.</text>
</comment>
<dbReference type="EMBL" id="JMIH01000002">
    <property type="protein sequence ID" value="KEO75921.1"/>
    <property type="molecule type" value="Genomic_DNA"/>
</dbReference>
<dbReference type="Gene3D" id="1.20.1440.60">
    <property type="entry name" value="23S rRNA-intervening sequence"/>
    <property type="match status" value="1"/>
</dbReference>
<proteinExistence type="predicted"/>
<dbReference type="PIRSF" id="PIRSF035652">
    <property type="entry name" value="CHP02436"/>
    <property type="match status" value="1"/>
</dbReference>
<evidence type="ECO:0000313" key="1">
    <source>
        <dbReference type="EMBL" id="KEO75921.1"/>
    </source>
</evidence>
<dbReference type="eggNOG" id="ENOG5032RWC">
    <property type="taxonomic scope" value="Bacteria"/>
</dbReference>
<dbReference type="OrthoDB" id="285993at2"/>